<protein>
    <submittedName>
        <fullName evidence="1">Uncharacterized protein</fullName>
    </submittedName>
</protein>
<keyword evidence="2" id="KW-1185">Reference proteome</keyword>
<evidence type="ECO:0000313" key="1">
    <source>
        <dbReference type="EMBL" id="AQS50140.1"/>
    </source>
</evidence>
<keyword evidence="1" id="KW-0614">Plasmid</keyword>
<organism evidence="1 2">
    <name type="scientific">Thioclava nitratireducens</name>
    <dbReference type="NCBI Taxonomy" id="1915078"/>
    <lineage>
        <taxon>Bacteria</taxon>
        <taxon>Pseudomonadati</taxon>
        <taxon>Pseudomonadota</taxon>
        <taxon>Alphaproteobacteria</taxon>
        <taxon>Rhodobacterales</taxon>
        <taxon>Paracoccaceae</taxon>
        <taxon>Thioclava</taxon>
    </lineage>
</organism>
<reference evidence="1 2" key="1">
    <citation type="submission" date="2017-01" db="EMBL/GenBank/DDBJ databases">
        <title>The complete genome sequence of a sulfur-oxidizing marine bacterium Thioclava sp. 25B10_4T.</title>
        <authorList>
            <person name="Liu Y."/>
            <person name="Lai Q."/>
            <person name="Shao Z."/>
        </authorList>
    </citation>
    <scope>NUCLEOTIDE SEQUENCE [LARGE SCALE GENOMIC DNA]</scope>
    <source>
        <strain evidence="1 2">25B10_4</strain>
        <plasmid evidence="1 2">unnamed1</plasmid>
    </source>
</reference>
<name>A0ABM6IMJ3_9RHOB</name>
<accession>A0ABM6IMJ3</accession>
<sequence length="68" mass="7220">MPLEGHIRGVLKTFGIRMTGISQGRQRQAFRDQLAAAGETDPVLRVIADGFITAHATLCQAAADLDAA</sequence>
<geneLocation type="plasmid" evidence="1 2">
    <name>unnamed1</name>
</geneLocation>
<dbReference type="EMBL" id="CP019438">
    <property type="protein sequence ID" value="AQS50140.1"/>
    <property type="molecule type" value="Genomic_DNA"/>
</dbReference>
<proteinExistence type="predicted"/>
<gene>
    <name evidence="1" type="ORF">BMG03_19715</name>
</gene>
<dbReference type="Proteomes" id="UP000185622">
    <property type="component" value="Plasmid unnamed1"/>
</dbReference>
<evidence type="ECO:0000313" key="2">
    <source>
        <dbReference type="Proteomes" id="UP000185622"/>
    </source>
</evidence>